<dbReference type="GO" id="GO:0055085">
    <property type="term" value="P:transmembrane transport"/>
    <property type="evidence" value="ECO:0007669"/>
    <property type="project" value="InterPro"/>
</dbReference>
<sequence>MALPPYASPVEKLWFWVFRTLCGLVLLFLITPVLVIIPLSFSSGSFLTYPLPGFSLRWYSEIFDPSGPWLAALKNSLIVAPLATLLAMALGTLAAVGLNRADFPGKGMILALLISPMVVPLVIVAVGMYFFFAQVGLLNSYAGLVLAHTVLGVPFVVITVNATLQGFDFNQVRAGASLGASPMRVFFTVVLPQILPGVVSGGLFAFATSFDEVVVALFIASPTERTLPIQMFSGIRENISPAIAAMATILILLSTLLLVTMELLRRRSERLKGSVE</sequence>
<evidence type="ECO:0000313" key="10">
    <source>
        <dbReference type="EMBL" id="TDR55881.1"/>
    </source>
</evidence>
<keyword evidence="6 8" id="KW-1133">Transmembrane helix</keyword>
<comment type="similarity">
    <text evidence="8">Belongs to the binding-protein-dependent transport system permease family.</text>
</comment>
<keyword evidence="5 8" id="KW-0812">Transmembrane</keyword>
<dbReference type="Proteomes" id="UP000295212">
    <property type="component" value="Unassembled WGS sequence"/>
</dbReference>
<comment type="subcellular location">
    <subcellularLocation>
        <location evidence="1">Cell inner membrane</location>
        <topology evidence="1">Multi-pass membrane protein</topology>
    </subcellularLocation>
    <subcellularLocation>
        <location evidence="8">Cell membrane</location>
        <topology evidence="8">Multi-pass membrane protein</topology>
    </subcellularLocation>
</comment>
<dbReference type="InterPro" id="IPR035906">
    <property type="entry name" value="MetI-like_sf"/>
</dbReference>
<dbReference type="InterPro" id="IPR000515">
    <property type="entry name" value="MetI-like"/>
</dbReference>
<gene>
    <name evidence="10" type="ORF">DFP85_10555</name>
</gene>
<dbReference type="PROSITE" id="PS50928">
    <property type="entry name" value="ABC_TM1"/>
    <property type="match status" value="1"/>
</dbReference>
<dbReference type="CDD" id="cd06261">
    <property type="entry name" value="TM_PBP2"/>
    <property type="match status" value="1"/>
</dbReference>
<feature type="transmembrane region" description="Helical" evidence="8">
    <location>
        <begin position="78"/>
        <end position="98"/>
    </location>
</feature>
<dbReference type="AlphaFoldDB" id="A0A4R6ZT21"/>
<feature type="transmembrane region" description="Helical" evidence="8">
    <location>
        <begin position="110"/>
        <end position="132"/>
    </location>
</feature>
<dbReference type="GO" id="GO:0005886">
    <property type="term" value="C:plasma membrane"/>
    <property type="evidence" value="ECO:0007669"/>
    <property type="project" value="UniProtKB-SubCell"/>
</dbReference>
<dbReference type="OrthoDB" id="9815533at2"/>
<dbReference type="Pfam" id="PF00528">
    <property type="entry name" value="BPD_transp_1"/>
    <property type="match status" value="1"/>
</dbReference>
<keyword evidence="2 8" id="KW-0813">Transport</keyword>
<keyword evidence="3" id="KW-1003">Cell membrane</keyword>
<dbReference type="EMBL" id="SNZJ01000005">
    <property type="protein sequence ID" value="TDR55881.1"/>
    <property type="molecule type" value="Genomic_DNA"/>
</dbReference>
<evidence type="ECO:0000256" key="8">
    <source>
        <dbReference type="RuleBase" id="RU363032"/>
    </source>
</evidence>
<evidence type="ECO:0000256" key="4">
    <source>
        <dbReference type="ARBA" id="ARBA00022519"/>
    </source>
</evidence>
<keyword evidence="7 8" id="KW-0472">Membrane</keyword>
<evidence type="ECO:0000256" key="3">
    <source>
        <dbReference type="ARBA" id="ARBA00022475"/>
    </source>
</evidence>
<feature type="domain" description="ABC transmembrane type-1" evidence="9">
    <location>
        <begin position="73"/>
        <end position="261"/>
    </location>
</feature>
<evidence type="ECO:0000259" key="9">
    <source>
        <dbReference type="PROSITE" id="PS50928"/>
    </source>
</evidence>
<keyword evidence="4" id="KW-0997">Cell inner membrane</keyword>
<dbReference type="PANTHER" id="PTHR43357:SF4">
    <property type="entry name" value="INNER MEMBRANE ABC TRANSPORTER PERMEASE PROTEIN YDCV"/>
    <property type="match status" value="1"/>
</dbReference>
<evidence type="ECO:0000256" key="6">
    <source>
        <dbReference type="ARBA" id="ARBA00022989"/>
    </source>
</evidence>
<proteinExistence type="inferred from homology"/>
<name>A0A4R6ZT21_9GAMM</name>
<dbReference type="PANTHER" id="PTHR43357">
    <property type="entry name" value="INNER MEMBRANE ABC TRANSPORTER PERMEASE PROTEIN YDCV"/>
    <property type="match status" value="1"/>
</dbReference>
<reference evidence="10 11" key="1">
    <citation type="submission" date="2019-03" db="EMBL/GenBank/DDBJ databases">
        <title>Genomic Encyclopedia of Type Strains, Phase III (KMG-III): the genomes of soil and plant-associated and newly described type strains.</title>
        <authorList>
            <person name="Whitman W."/>
        </authorList>
    </citation>
    <scope>NUCLEOTIDE SEQUENCE [LARGE SCALE GENOMIC DNA]</scope>
    <source>
        <strain evidence="10 11">CECT 5797</strain>
    </source>
</reference>
<evidence type="ECO:0000256" key="5">
    <source>
        <dbReference type="ARBA" id="ARBA00022692"/>
    </source>
</evidence>
<dbReference type="SUPFAM" id="SSF161098">
    <property type="entry name" value="MetI-like"/>
    <property type="match status" value="1"/>
</dbReference>
<comment type="caution">
    <text evidence="10">The sequence shown here is derived from an EMBL/GenBank/DDBJ whole genome shotgun (WGS) entry which is preliminary data.</text>
</comment>
<evidence type="ECO:0000313" key="11">
    <source>
        <dbReference type="Proteomes" id="UP000295212"/>
    </source>
</evidence>
<feature type="transmembrane region" description="Helical" evidence="8">
    <location>
        <begin position="144"/>
        <end position="164"/>
    </location>
</feature>
<evidence type="ECO:0000256" key="7">
    <source>
        <dbReference type="ARBA" id="ARBA00023136"/>
    </source>
</evidence>
<feature type="transmembrane region" description="Helical" evidence="8">
    <location>
        <begin position="185"/>
        <end position="207"/>
    </location>
</feature>
<evidence type="ECO:0000256" key="1">
    <source>
        <dbReference type="ARBA" id="ARBA00004429"/>
    </source>
</evidence>
<protein>
    <submittedName>
        <fullName evidence="10">Putative spermidine/putrescine transport system permease protein</fullName>
    </submittedName>
</protein>
<organism evidence="10 11">
    <name type="scientific">Halomonas ventosae</name>
    <dbReference type="NCBI Taxonomy" id="229007"/>
    <lineage>
        <taxon>Bacteria</taxon>
        <taxon>Pseudomonadati</taxon>
        <taxon>Pseudomonadota</taxon>
        <taxon>Gammaproteobacteria</taxon>
        <taxon>Oceanospirillales</taxon>
        <taxon>Halomonadaceae</taxon>
        <taxon>Halomonas</taxon>
    </lineage>
</organism>
<feature type="transmembrane region" description="Helical" evidence="8">
    <location>
        <begin position="242"/>
        <end position="264"/>
    </location>
</feature>
<evidence type="ECO:0000256" key="2">
    <source>
        <dbReference type="ARBA" id="ARBA00022448"/>
    </source>
</evidence>
<accession>A0A4R6ZT21</accession>
<dbReference type="RefSeq" id="WP_133635312.1">
    <property type="nucleotide sequence ID" value="NZ_SNZJ01000005.1"/>
</dbReference>
<dbReference type="Gene3D" id="1.10.3720.10">
    <property type="entry name" value="MetI-like"/>
    <property type="match status" value="1"/>
</dbReference>
<feature type="transmembrane region" description="Helical" evidence="8">
    <location>
        <begin position="21"/>
        <end position="41"/>
    </location>
</feature>